<reference evidence="2 3" key="1">
    <citation type="submission" date="2016-03" db="EMBL/GenBank/DDBJ databases">
        <authorList>
            <person name="Ploux O."/>
        </authorList>
    </citation>
    <scope>NUCLEOTIDE SEQUENCE [LARGE SCALE GENOMIC DNA]</scope>
    <source>
        <strain evidence="2 3">UAMH 11012</strain>
    </source>
</reference>
<evidence type="ECO:0008006" key="4">
    <source>
        <dbReference type="Google" id="ProtNLM"/>
    </source>
</evidence>
<evidence type="ECO:0000313" key="3">
    <source>
        <dbReference type="Proteomes" id="UP000184330"/>
    </source>
</evidence>
<dbReference type="STRING" id="576137.A0A1L7XRF9"/>
<feature type="compositionally biased region" description="Basic and acidic residues" evidence="1">
    <location>
        <begin position="39"/>
        <end position="55"/>
    </location>
</feature>
<keyword evidence="3" id="KW-1185">Reference proteome</keyword>
<feature type="region of interest" description="Disordered" evidence="1">
    <location>
        <begin position="39"/>
        <end position="114"/>
    </location>
</feature>
<dbReference type="EMBL" id="FJOG01000045">
    <property type="protein sequence ID" value="CZR67620.1"/>
    <property type="molecule type" value="Genomic_DNA"/>
</dbReference>
<feature type="compositionally biased region" description="Polar residues" evidence="1">
    <location>
        <begin position="105"/>
        <end position="114"/>
    </location>
</feature>
<accession>A0A1L7XRF9</accession>
<evidence type="ECO:0000313" key="2">
    <source>
        <dbReference type="EMBL" id="CZR67620.1"/>
    </source>
</evidence>
<name>A0A1L7XRF9_9HELO</name>
<evidence type="ECO:0000256" key="1">
    <source>
        <dbReference type="SAM" id="MobiDB-lite"/>
    </source>
</evidence>
<dbReference type="AlphaFoldDB" id="A0A1L7XRF9"/>
<gene>
    <name evidence="2" type="ORF">PAC_17519</name>
</gene>
<organism evidence="2 3">
    <name type="scientific">Phialocephala subalpina</name>
    <dbReference type="NCBI Taxonomy" id="576137"/>
    <lineage>
        <taxon>Eukaryota</taxon>
        <taxon>Fungi</taxon>
        <taxon>Dikarya</taxon>
        <taxon>Ascomycota</taxon>
        <taxon>Pezizomycotina</taxon>
        <taxon>Leotiomycetes</taxon>
        <taxon>Helotiales</taxon>
        <taxon>Mollisiaceae</taxon>
        <taxon>Phialocephala</taxon>
        <taxon>Phialocephala fortinii species complex</taxon>
    </lineage>
</organism>
<sequence length="425" mass="47972">MDAAWPPTWPKIAEELYIFDPRGDVLLILERRPEKDMAEYVDEAPKCEDEARPAEYEEPALEEPALDWLQPEPSVEEPQAEEPSPYELDTVEPEAEAEQEKDSTRPGSSVGSISTASCMVKPEIQQVQMRVSSRHLILASATFRAYLGSDKFSEGRTLQTKGNAVVLLADEDPDAMVIVLHIIHGLTRKVPRQVSLEMLSRLAFVVNHRQMHEAVELFSDIWIENLKQNPLPGRYTPEVLSWLFIFWVFQKEDGFRNMSQILERESDHSLEDEADAGPPLPASIIGNIGQNRLYCIESTIQVIYDLITKYSGPEIICCNDRFACDAILLGSLLKRSATIGISPRPKNPYPGMTFKRLAEQIREMQVLDNCGHTSGDGTYYDYINGNGIKDSIEASLRSLEDRMCGLKLESFLPHKTTMKSKCGFF</sequence>
<dbReference type="Proteomes" id="UP000184330">
    <property type="component" value="Unassembled WGS sequence"/>
</dbReference>
<dbReference type="OrthoDB" id="5326346at2759"/>
<protein>
    <recommendedName>
        <fullName evidence="4">BTB domain-containing protein</fullName>
    </recommendedName>
</protein>
<feature type="compositionally biased region" description="Acidic residues" evidence="1">
    <location>
        <begin position="56"/>
        <end position="65"/>
    </location>
</feature>
<proteinExistence type="predicted"/>